<reference evidence="7 8" key="1">
    <citation type="submission" date="2021-01" db="EMBL/GenBank/DDBJ databases">
        <title>Genomic Encyclopedia of Type Strains, Phase IV (KMG-IV): sequencing the most valuable type-strain genomes for metagenomic binning, comparative biology and taxonomic classification.</title>
        <authorList>
            <person name="Goeker M."/>
        </authorList>
    </citation>
    <scope>NUCLEOTIDE SEQUENCE [LARGE SCALE GENOMIC DNA]</scope>
    <source>
        <strain evidence="7 8">DSM 25890</strain>
    </source>
</reference>
<dbReference type="InterPro" id="IPR004143">
    <property type="entry name" value="BPL_LPL_catalytic"/>
</dbReference>
<feature type="binding site" evidence="5">
    <location>
        <begin position="90"/>
        <end position="92"/>
    </location>
    <ligand>
        <name>biotin</name>
        <dbReference type="ChEBI" id="CHEBI:57586"/>
    </ligand>
</feature>
<dbReference type="PANTHER" id="PTHR12835">
    <property type="entry name" value="BIOTIN PROTEIN LIGASE"/>
    <property type="match status" value="1"/>
</dbReference>
<comment type="similarity">
    <text evidence="5">Belongs to the biotin--protein ligase family.</text>
</comment>
<keyword evidence="4 5" id="KW-0092">Biotin</keyword>
<keyword evidence="5" id="KW-0804">Transcription</keyword>
<dbReference type="CDD" id="cd16442">
    <property type="entry name" value="BPL"/>
    <property type="match status" value="1"/>
</dbReference>
<sequence>MKEKILKVLYESKGQYKSGEELAELFGVSRTAIWKQINSLKKEGHIIETVNKKGYQLMENDNLLVPVELQSMLDTEEIGHHIIYFDSIKSTNTYAKEIAHETPHGVVIIGNEQTEGRGRMGRGWTSPKGKGIFMSIILKPQIPPTEGAKMTQIAAAATCLGIRSITSLDVLIKWPNDVIINGKKVCGILTEMSGELNQVAYIIVGIGINVNTEEFPEDLREKGTSLLIEGKKHYSRKEMIVAILNEFEKLYQDYIKSGSLQSTIEICKKYSAMLGKEIRIIQGNKETIAKAVDITEEGLLKIAQEGGKEDLVFSGEVSVRGKDGYI</sequence>
<keyword evidence="5" id="KW-0805">Transcription regulation</keyword>
<gene>
    <name evidence="5" type="primary">birA</name>
    <name evidence="7" type="ORF">JOC73_002557</name>
</gene>
<dbReference type="PANTHER" id="PTHR12835:SF5">
    <property type="entry name" value="BIOTIN--PROTEIN LIGASE"/>
    <property type="match status" value="1"/>
</dbReference>
<evidence type="ECO:0000256" key="2">
    <source>
        <dbReference type="ARBA" id="ARBA00022741"/>
    </source>
</evidence>
<dbReference type="InterPro" id="IPR030855">
    <property type="entry name" value="Bifunct_BirA"/>
</dbReference>
<evidence type="ECO:0000256" key="3">
    <source>
        <dbReference type="ARBA" id="ARBA00022840"/>
    </source>
</evidence>
<dbReference type="InterPro" id="IPR004408">
    <property type="entry name" value="Biotin_CoA_COase_ligase"/>
</dbReference>
<evidence type="ECO:0000256" key="4">
    <source>
        <dbReference type="ARBA" id="ARBA00023267"/>
    </source>
</evidence>
<dbReference type="PROSITE" id="PS51733">
    <property type="entry name" value="BPL_LPL_CATALYTIC"/>
    <property type="match status" value="1"/>
</dbReference>
<organism evidence="7 8">
    <name type="scientific">Alkaliphilus hydrothermalis</name>
    <dbReference type="NCBI Taxonomy" id="1482730"/>
    <lineage>
        <taxon>Bacteria</taxon>
        <taxon>Bacillati</taxon>
        <taxon>Bacillota</taxon>
        <taxon>Clostridia</taxon>
        <taxon>Peptostreptococcales</taxon>
        <taxon>Natronincolaceae</taxon>
        <taxon>Alkaliphilus</taxon>
    </lineage>
</organism>
<dbReference type="HAMAP" id="MF_00978">
    <property type="entry name" value="Bifunct_BirA"/>
    <property type="match status" value="1"/>
</dbReference>
<dbReference type="EMBL" id="JAFBEE010000021">
    <property type="protein sequence ID" value="MBM7615981.1"/>
    <property type="molecule type" value="Genomic_DNA"/>
</dbReference>
<dbReference type="InterPro" id="IPR011991">
    <property type="entry name" value="ArsR-like_HTH"/>
</dbReference>
<dbReference type="CDD" id="cd00090">
    <property type="entry name" value="HTH_ARSR"/>
    <property type="match status" value="1"/>
</dbReference>
<protein>
    <recommendedName>
        <fullName evidence="5">Bifunctional ligase/repressor BirA</fullName>
    </recommendedName>
    <alternativeName>
        <fullName evidence="5">Biotin--[acetyl-CoA-carboxylase] ligase</fullName>
        <ecNumber evidence="5">6.3.4.15</ecNumber>
    </alternativeName>
    <alternativeName>
        <fullName evidence="5">Biotin--protein ligase</fullName>
    </alternativeName>
    <alternativeName>
        <fullName evidence="5">Biotin-[acetyl-CoA carboxylase] synthetase</fullName>
    </alternativeName>
</protein>
<comment type="catalytic activity">
    <reaction evidence="5">
        <text>biotin + L-lysyl-[protein] + ATP = N(6)-biotinyl-L-lysyl-[protein] + AMP + diphosphate + H(+)</text>
        <dbReference type="Rhea" id="RHEA:11756"/>
        <dbReference type="Rhea" id="RHEA-COMP:9752"/>
        <dbReference type="Rhea" id="RHEA-COMP:10505"/>
        <dbReference type="ChEBI" id="CHEBI:15378"/>
        <dbReference type="ChEBI" id="CHEBI:29969"/>
        <dbReference type="ChEBI" id="CHEBI:30616"/>
        <dbReference type="ChEBI" id="CHEBI:33019"/>
        <dbReference type="ChEBI" id="CHEBI:57586"/>
        <dbReference type="ChEBI" id="CHEBI:83144"/>
        <dbReference type="ChEBI" id="CHEBI:456215"/>
        <dbReference type="EC" id="6.3.4.15"/>
    </reaction>
</comment>
<evidence type="ECO:0000256" key="1">
    <source>
        <dbReference type="ARBA" id="ARBA00022598"/>
    </source>
</evidence>
<comment type="caution">
    <text evidence="7">The sequence shown here is derived from an EMBL/GenBank/DDBJ whole genome shotgun (WGS) entry which is preliminary data.</text>
</comment>
<keyword evidence="1 5" id="KW-0436">Ligase</keyword>
<feature type="binding site" evidence="5">
    <location>
        <position position="113"/>
    </location>
    <ligand>
        <name>biotin</name>
        <dbReference type="ChEBI" id="CHEBI:57586"/>
    </ligand>
</feature>
<dbReference type="SUPFAM" id="SSF46785">
    <property type="entry name" value="Winged helix' DNA-binding domain"/>
    <property type="match status" value="1"/>
</dbReference>
<dbReference type="InterPro" id="IPR003142">
    <property type="entry name" value="BPL_C"/>
</dbReference>
<keyword evidence="3 5" id="KW-0067">ATP-binding</keyword>
<dbReference type="Pfam" id="PF03099">
    <property type="entry name" value="BPL_LplA_LipB"/>
    <property type="match status" value="1"/>
</dbReference>
<dbReference type="Gene3D" id="3.30.930.10">
    <property type="entry name" value="Bira Bifunctional Protein, Domain 2"/>
    <property type="match status" value="1"/>
</dbReference>
<dbReference type="InterPro" id="IPR036388">
    <property type="entry name" value="WH-like_DNA-bd_sf"/>
</dbReference>
<dbReference type="InterPro" id="IPR008988">
    <property type="entry name" value="Transcriptional_repressor_C"/>
</dbReference>
<evidence type="ECO:0000313" key="7">
    <source>
        <dbReference type="EMBL" id="MBM7615981.1"/>
    </source>
</evidence>
<keyword evidence="5" id="KW-0238">DNA-binding</keyword>
<feature type="binding site" evidence="5">
    <location>
        <begin position="117"/>
        <end position="119"/>
    </location>
    <ligand>
        <name>biotin</name>
        <dbReference type="ChEBI" id="CHEBI:57586"/>
    </ligand>
</feature>
<dbReference type="GO" id="GO:0004077">
    <property type="term" value="F:biotin--[biotin carboxyl-carrier protein] ligase activity"/>
    <property type="evidence" value="ECO:0007669"/>
    <property type="project" value="UniProtKB-EC"/>
</dbReference>
<dbReference type="RefSeq" id="WP_204403781.1">
    <property type="nucleotide sequence ID" value="NZ_JAFBEE010000021.1"/>
</dbReference>
<keyword evidence="5" id="KW-0678">Repressor</keyword>
<dbReference type="Pfam" id="PF08279">
    <property type="entry name" value="HTH_11"/>
    <property type="match status" value="1"/>
</dbReference>
<dbReference type="SUPFAM" id="SSF55681">
    <property type="entry name" value="Class II aaRS and biotin synthetases"/>
    <property type="match status" value="1"/>
</dbReference>
<name>A0ABS2NT18_9FIRM</name>
<dbReference type="InterPro" id="IPR013196">
    <property type="entry name" value="HTH_11"/>
</dbReference>
<evidence type="ECO:0000259" key="6">
    <source>
        <dbReference type="PROSITE" id="PS51733"/>
    </source>
</evidence>
<keyword evidence="2 5" id="KW-0547">Nucleotide-binding</keyword>
<comment type="function">
    <text evidence="5">Acts both as a biotin--[acetyl-CoA-carboxylase] ligase and a repressor.</text>
</comment>
<feature type="binding site" evidence="5">
    <location>
        <position position="184"/>
    </location>
    <ligand>
        <name>biotin</name>
        <dbReference type="ChEBI" id="CHEBI:57586"/>
    </ligand>
</feature>
<accession>A0ABS2NT18</accession>
<dbReference type="Proteomes" id="UP001314796">
    <property type="component" value="Unassembled WGS sequence"/>
</dbReference>
<feature type="DNA-binding region" description="H-T-H motif" evidence="5">
    <location>
        <begin position="19"/>
        <end position="38"/>
    </location>
</feature>
<dbReference type="SUPFAM" id="SSF50037">
    <property type="entry name" value="C-terminal domain of transcriptional repressors"/>
    <property type="match status" value="1"/>
</dbReference>
<dbReference type="NCBIfam" id="TIGR00121">
    <property type="entry name" value="birA_ligase"/>
    <property type="match status" value="1"/>
</dbReference>
<dbReference type="InterPro" id="IPR045864">
    <property type="entry name" value="aa-tRNA-synth_II/BPL/LPL"/>
</dbReference>
<proteinExistence type="inferred from homology"/>
<dbReference type="Pfam" id="PF02237">
    <property type="entry name" value="BPL_C"/>
    <property type="match status" value="1"/>
</dbReference>
<dbReference type="Gene3D" id="1.10.10.10">
    <property type="entry name" value="Winged helix-like DNA-binding domain superfamily/Winged helix DNA-binding domain"/>
    <property type="match status" value="1"/>
</dbReference>
<dbReference type="InterPro" id="IPR036390">
    <property type="entry name" value="WH_DNA-bd_sf"/>
</dbReference>
<evidence type="ECO:0000313" key="8">
    <source>
        <dbReference type="Proteomes" id="UP001314796"/>
    </source>
</evidence>
<evidence type="ECO:0000256" key="5">
    <source>
        <dbReference type="HAMAP-Rule" id="MF_00978"/>
    </source>
</evidence>
<feature type="domain" description="BPL/LPL catalytic" evidence="6">
    <location>
        <begin position="67"/>
        <end position="255"/>
    </location>
</feature>
<dbReference type="Gene3D" id="2.30.30.100">
    <property type="match status" value="1"/>
</dbReference>
<keyword evidence="8" id="KW-1185">Reference proteome</keyword>
<dbReference type="EC" id="6.3.4.15" evidence="5"/>